<dbReference type="Gene3D" id="3.30.710.10">
    <property type="entry name" value="Potassium Channel Kv1.1, Chain A"/>
    <property type="match status" value="1"/>
</dbReference>
<organism evidence="2 3">
    <name type="scientific">Exidia glandulosa HHB12029</name>
    <dbReference type="NCBI Taxonomy" id="1314781"/>
    <lineage>
        <taxon>Eukaryota</taxon>
        <taxon>Fungi</taxon>
        <taxon>Dikarya</taxon>
        <taxon>Basidiomycota</taxon>
        <taxon>Agaricomycotina</taxon>
        <taxon>Agaricomycetes</taxon>
        <taxon>Auriculariales</taxon>
        <taxon>Exidiaceae</taxon>
        <taxon>Exidia</taxon>
    </lineage>
</organism>
<dbReference type="InterPro" id="IPR011333">
    <property type="entry name" value="SKP1/BTB/POZ_sf"/>
</dbReference>
<evidence type="ECO:0000259" key="1">
    <source>
        <dbReference type="PROSITE" id="PS50097"/>
    </source>
</evidence>
<dbReference type="Proteomes" id="UP000077266">
    <property type="component" value="Unassembled WGS sequence"/>
</dbReference>
<dbReference type="CDD" id="cd18186">
    <property type="entry name" value="BTB_POZ_ZBTB_KLHL-like"/>
    <property type="match status" value="1"/>
</dbReference>
<keyword evidence="3" id="KW-1185">Reference proteome</keyword>
<evidence type="ECO:0000313" key="3">
    <source>
        <dbReference type="Proteomes" id="UP000077266"/>
    </source>
</evidence>
<dbReference type="PROSITE" id="PS50097">
    <property type="entry name" value="BTB"/>
    <property type="match status" value="1"/>
</dbReference>
<dbReference type="InterPro" id="IPR000210">
    <property type="entry name" value="BTB/POZ_dom"/>
</dbReference>
<dbReference type="EMBL" id="KV425884">
    <property type="protein sequence ID" value="KZW03263.1"/>
    <property type="molecule type" value="Genomic_DNA"/>
</dbReference>
<accession>A0A165Q918</accession>
<feature type="domain" description="BTB" evidence="1">
    <location>
        <begin position="20"/>
        <end position="80"/>
    </location>
</feature>
<dbReference type="AlphaFoldDB" id="A0A165Q918"/>
<reference evidence="2 3" key="1">
    <citation type="journal article" date="2016" name="Mol. Biol. Evol.">
        <title>Comparative Genomics of Early-Diverging Mushroom-Forming Fungi Provides Insights into the Origins of Lignocellulose Decay Capabilities.</title>
        <authorList>
            <person name="Nagy L.G."/>
            <person name="Riley R."/>
            <person name="Tritt A."/>
            <person name="Adam C."/>
            <person name="Daum C."/>
            <person name="Floudas D."/>
            <person name="Sun H."/>
            <person name="Yadav J.S."/>
            <person name="Pangilinan J."/>
            <person name="Larsson K.H."/>
            <person name="Matsuura K."/>
            <person name="Barry K."/>
            <person name="Labutti K."/>
            <person name="Kuo R."/>
            <person name="Ohm R.A."/>
            <person name="Bhattacharya S.S."/>
            <person name="Shirouzu T."/>
            <person name="Yoshinaga Y."/>
            <person name="Martin F.M."/>
            <person name="Grigoriev I.V."/>
            <person name="Hibbett D.S."/>
        </authorList>
    </citation>
    <scope>NUCLEOTIDE SEQUENCE [LARGE SCALE GENOMIC DNA]</scope>
    <source>
        <strain evidence="2 3">HHB12029</strain>
    </source>
</reference>
<dbReference type="OrthoDB" id="3238622at2759"/>
<dbReference type="STRING" id="1314781.A0A165Q918"/>
<gene>
    <name evidence="2" type="ORF">EXIGLDRAFT_828625</name>
</gene>
<evidence type="ECO:0000313" key="2">
    <source>
        <dbReference type="EMBL" id="KZW03263.1"/>
    </source>
</evidence>
<name>A0A165Q918_EXIGL</name>
<dbReference type="SUPFAM" id="SSF54695">
    <property type="entry name" value="POZ domain"/>
    <property type="match status" value="1"/>
</dbReference>
<dbReference type="InParanoid" id="A0A165Q918"/>
<dbReference type="Pfam" id="PF00651">
    <property type="entry name" value="BTB"/>
    <property type="match status" value="1"/>
</dbReference>
<sequence length="283" mass="31527">MTSSVPAPEISYHADFATDGDIELATPANVHFRIASSTLCRSSSFFRAMFANAQPDSSTSERHVVVVDEDEQTVEVLLKIASGLPVQFLQLTEMEDVERLAHAADKYDMPAALNFLQVYMHVPAVRAQPLRRYALAARYGWEDSCAEALVDTLQLDIDFSPGALPPMDMLHLARILRLRQFRIKAFAAVLDDVVLFGFGNSGKCNAQHVLPKPTPWDTLKAFLVLELTRHPCGTTVLSANHAVLEAAREAKCKECENGTLLYHWPRTLDLLQRALQRLPTKLD</sequence>
<protein>
    <recommendedName>
        <fullName evidence="1">BTB domain-containing protein</fullName>
    </recommendedName>
</protein>
<proteinExistence type="predicted"/>